<name>A0AAN6M0X3_9PLEO</name>
<keyword evidence="10" id="KW-1185">Reference proteome</keyword>
<dbReference type="InterPro" id="IPR052337">
    <property type="entry name" value="SAT4-like"/>
</dbReference>
<evidence type="ECO:0000313" key="10">
    <source>
        <dbReference type="Proteomes" id="UP001280581"/>
    </source>
</evidence>
<feature type="transmembrane region" description="Helical" evidence="7">
    <location>
        <begin position="23"/>
        <end position="51"/>
    </location>
</feature>
<feature type="transmembrane region" description="Helical" evidence="7">
    <location>
        <begin position="106"/>
        <end position="126"/>
    </location>
</feature>
<reference evidence="9 10" key="1">
    <citation type="submission" date="2021-02" db="EMBL/GenBank/DDBJ databases">
        <title>Genome assembly of Pseudopithomyces chartarum.</title>
        <authorList>
            <person name="Jauregui R."/>
            <person name="Singh J."/>
            <person name="Voisey C."/>
        </authorList>
    </citation>
    <scope>NUCLEOTIDE SEQUENCE [LARGE SCALE GENOMIC DNA]</scope>
    <source>
        <strain evidence="9 10">AGR01</strain>
    </source>
</reference>
<dbReference type="GO" id="GO:0016020">
    <property type="term" value="C:membrane"/>
    <property type="evidence" value="ECO:0007669"/>
    <property type="project" value="UniProtKB-SubCell"/>
</dbReference>
<feature type="region of interest" description="Disordered" evidence="6">
    <location>
        <begin position="327"/>
        <end position="371"/>
    </location>
</feature>
<evidence type="ECO:0000259" key="8">
    <source>
        <dbReference type="Pfam" id="PF20684"/>
    </source>
</evidence>
<keyword evidence="2 7" id="KW-0812">Transmembrane</keyword>
<dbReference type="Pfam" id="PF20684">
    <property type="entry name" value="Fung_rhodopsin"/>
    <property type="match status" value="1"/>
</dbReference>
<comment type="similarity">
    <text evidence="5">Belongs to the SAT4 family.</text>
</comment>
<accession>A0AAN6M0X3</accession>
<comment type="subcellular location">
    <subcellularLocation>
        <location evidence="1">Membrane</location>
        <topology evidence="1">Multi-pass membrane protein</topology>
    </subcellularLocation>
</comment>
<evidence type="ECO:0000313" key="9">
    <source>
        <dbReference type="EMBL" id="KAK3214345.1"/>
    </source>
</evidence>
<evidence type="ECO:0000256" key="6">
    <source>
        <dbReference type="SAM" id="MobiDB-lite"/>
    </source>
</evidence>
<feature type="transmembrane region" description="Helical" evidence="7">
    <location>
        <begin position="71"/>
        <end position="94"/>
    </location>
</feature>
<comment type="caution">
    <text evidence="9">The sequence shown here is derived from an EMBL/GenBank/DDBJ whole genome shotgun (WGS) entry which is preliminary data.</text>
</comment>
<evidence type="ECO:0000256" key="1">
    <source>
        <dbReference type="ARBA" id="ARBA00004141"/>
    </source>
</evidence>
<dbReference type="EMBL" id="WVTA01000004">
    <property type="protein sequence ID" value="KAK3214345.1"/>
    <property type="molecule type" value="Genomic_DNA"/>
</dbReference>
<feature type="compositionally biased region" description="Basic and acidic residues" evidence="6">
    <location>
        <begin position="333"/>
        <end position="371"/>
    </location>
</feature>
<gene>
    <name evidence="9" type="ORF">GRF29_28g2819413</name>
</gene>
<dbReference type="Proteomes" id="UP001280581">
    <property type="component" value="Unassembled WGS sequence"/>
</dbReference>
<dbReference type="PANTHER" id="PTHR33048">
    <property type="entry name" value="PTH11-LIKE INTEGRAL MEMBRANE PROTEIN (AFU_ORTHOLOGUE AFUA_5G11245)"/>
    <property type="match status" value="1"/>
</dbReference>
<dbReference type="PANTHER" id="PTHR33048:SF47">
    <property type="entry name" value="INTEGRAL MEMBRANE PROTEIN-RELATED"/>
    <property type="match status" value="1"/>
</dbReference>
<evidence type="ECO:0000256" key="5">
    <source>
        <dbReference type="ARBA" id="ARBA00038359"/>
    </source>
</evidence>
<evidence type="ECO:0000256" key="7">
    <source>
        <dbReference type="SAM" id="Phobius"/>
    </source>
</evidence>
<feature type="domain" description="Rhodopsin" evidence="8">
    <location>
        <begin position="4"/>
        <end position="161"/>
    </location>
</feature>
<protein>
    <recommendedName>
        <fullName evidence="8">Rhodopsin domain-containing protein</fullName>
    </recommendedName>
</protein>
<organism evidence="9 10">
    <name type="scientific">Pseudopithomyces chartarum</name>
    <dbReference type="NCBI Taxonomy" id="1892770"/>
    <lineage>
        <taxon>Eukaryota</taxon>
        <taxon>Fungi</taxon>
        <taxon>Dikarya</taxon>
        <taxon>Ascomycota</taxon>
        <taxon>Pezizomycotina</taxon>
        <taxon>Dothideomycetes</taxon>
        <taxon>Pleosporomycetidae</taxon>
        <taxon>Pleosporales</taxon>
        <taxon>Massarineae</taxon>
        <taxon>Didymosphaeriaceae</taxon>
        <taxon>Pseudopithomyces</taxon>
    </lineage>
</organism>
<feature type="non-terminal residue" evidence="9">
    <location>
        <position position="1"/>
    </location>
</feature>
<dbReference type="InterPro" id="IPR049326">
    <property type="entry name" value="Rhodopsin_dom_fungi"/>
</dbReference>
<sequence>VFSLKAIVIILYRRLAFGAWQNTLLNFTVFLCICGFIATTLMLSLMCLPFSRRFKVQPLPDNNCTASSHFFIALSCFNAVTDAFLLTIPVPLLWTLRIPLRKRIMVFVLLSSGIFVMAACITRVALTVVPNITVRIIARWGARELSIALIAVNSSSLRPMFGKSFWVNKPAVIPQHQPRRNRDDAYKVSTVHRLGRALVRGHFRNADLHSTSPDQSTMERFAQSQATTAYGDCEVPAPPRAYRPPNWRWPRPLITLTSFGSQALQSLARGRMTSHAASIQGVRSVQENMTNTDNRWKVDLEAGKRVSQLARIATADSILTDPHMYTATAVDSHPQRSNDDDTINRDANDAPRATRTEAEIREAHTKQVENS</sequence>
<keyword evidence="3 7" id="KW-1133">Transmembrane helix</keyword>
<evidence type="ECO:0000256" key="2">
    <source>
        <dbReference type="ARBA" id="ARBA00022692"/>
    </source>
</evidence>
<keyword evidence="4 7" id="KW-0472">Membrane</keyword>
<proteinExistence type="inferred from homology"/>
<dbReference type="AlphaFoldDB" id="A0AAN6M0X3"/>
<evidence type="ECO:0000256" key="4">
    <source>
        <dbReference type="ARBA" id="ARBA00023136"/>
    </source>
</evidence>
<evidence type="ECO:0000256" key="3">
    <source>
        <dbReference type="ARBA" id="ARBA00022989"/>
    </source>
</evidence>